<dbReference type="AlphaFoldDB" id="A0A3B0WXT4"/>
<feature type="domain" description="Methylated-DNA-[protein]-cysteine S-methyltransferase DNA binding" evidence="2">
    <location>
        <begin position="8"/>
        <end position="87"/>
    </location>
</feature>
<dbReference type="PANTHER" id="PTHR42942:SF1">
    <property type="entry name" value="ALKYLTRANSFERASE-LIKE PROTEIN 1"/>
    <property type="match status" value="1"/>
</dbReference>
<protein>
    <recommendedName>
        <fullName evidence="2">Methylated-DNA-[protein]-cysteine S-methyltransferase DNA binding domain-containing protein</fullName>
    </recommendedName>
</protein>
<sequence length="115" mass="13266">MTKFQNTFDRAVWKIVSEIPRGRVMSYGDVARAAGYPRHARMVSKAISRSQETLPWYRVVRSDRTLAFEYGSDAYQKQQKLLKNEGVKIINKKVLSAESEKDKDLDEILWGPSDI</sequence>
<dbReference type="EMBL" id="UOFE01000048">
    <property type="protein sequence ID" value="VAW55507.1"/>
    <property type="molecule type" value="Genomic_DNA"/>
</dbReference>
<dbReference type="InterPro" id="IPR036217">
    <property type="entry name" value="MethylDNA_cys_MeTrfase_DNAb"/>
</dbReference>
<name>A0A3B0WXT4_9ZZZZ</name>
<gene>
    <name evidence="3" type="ORF">MNBD_GAMMA05-2526</name>
</gene>
<dbReference type="InterPro" id="IPR036388">
    <property type="entry name" value="WH-like_DNA-bd_sf"/>
</dbReference>
<dbReference type="GO" id="GO:0003824">
    <property type="term" value="F:catalytic activity"/>
    <property type="evidence" value="ECO:0007669"/>
    <property type="project" value="InterPro"/>
</dbReference>
<evidence type="ECO:0000313" key="3">
    <source>
        <dbReference type="EMBL" id="VAW55507.1"/>
    </source>
</evidence>
<keyword evidence="1" id="KW-0227">DNA damage</keyword>
<evidence type="ECO:0000259" key="2">
    <source>
        <dbReference type="Pfam" id="PF01035"/>
    </source>
</evidence>
<dbReference type="InterPro" id="IPR052520">
    <property type="entry name" value="ATL_DNA_repair"/>
</dbReference>
<evidence type="ECO:0000256" key="1">
    <source>
        <dbReference type="ARBA" id="ARBA00022763"/>
    </source>
</evidence>
<dbReference type="Gene3D" id="1.10.10.10">
    <property type="entry name" value="Winged helix-like DNA-binding domain superfamily/Winged helix DNA-binding domain"/>
    <property type="match status" value="1"/>
</dbReference>
<organism evidence="3">
    <name type="scientific">hydrothermal vent metagenome</name>
    <dbReference type="NCBI Taxonomy" id="652676"/>
    <lineage>
        <taxon>unclassified sequences</taxon>
        <taxon>metagenomes</taxon>
        <taxon>ecological metagenomes</taxon>
    </lineage>
</organism>
<dbReference type="InterPro" id="IPR014048">
    <property type="entry name" value="MethylDNA_cys_MeTrfase_DNA-bd"/>
</dbReference>
<dbReference type="CDD" id="cd06445">
    <property type="entry name" value="ATase"/>
    <property type="match status" value="1"/>
</dbReference>
<dbReference type="GO" id="GO:0006281">
    <property type="term" value="P:DNA repair"/>
    <property type="evidence" value="ECO:0007669"/>
    <property type="project" value="InterPro"/>
</dbReference>
<accession>A0A3B0WXT4</accession>
<proteinExistence type="predicted"/>
<reference evidence="3" key="1">
    <citation type="submission" date="2018-06" db="EMBL/GenBank/DDBJ databases">
        <authorList>
            <person name="Zhirakovskaya E."/>
        </authorList>
    </citation>
    <scope>NUCLEOTIDE SEQUENCE</scope>
</reference>
<dbReference type="SUPFAM" id="SSF46767">
    <property type="entry name" value="Methylated DNA-protein cysteine methyltransferase, C-terminal domain"/>
    <property type="match status" value="1"/>
</dbReference>
<dbReference type="Pfam" id="PF01035">
    <property type="entry name" value="DNA_binding_1"/>
    <property type="match status" value="1"/>
</dbReference>
<dbReference type="NCBIfam" id="TIGR00589">
    <property type="entry name" value="ogt"/>
    <property type="match status" value="1"/>
</dbReference>
<dbReference type="PANTHER" id="PTHR42942">
    <property type="entry name" value="6-O-METHYLGUANINE DNA METHYLTRANSFERASE"/>
    <property type="match status" value="1"/>
</dbReference>